<gene>
    <name evidence="3" type="ORF">RJ639_043635</name>
</gene>
<sequence length="206" mass="22317">MLEIERGVKAADKVIGPEKRQNEVGQGDEAAQVLEVEQPLEGGPITVDPPAEEEVVEESVSPDTEKETFEEAKESRGSGDAVLIDNDGTVDLQTGSVKPPAEEEVVAENEELPPSSATPASQVSVGSDIMMEGGRQAVEENVKLREMVEKLMEAGREQLSAISSLSGRVQDLEKQLSRKKKGNSRRYKGRKSWNAAMKENVAGLEM</sequence>
<accession>A0AA88WDY2</accession>
<comment type="caution">
    <text evidence="3">The sequence shown here is derived from an EMBL/GenBank/DDBJ whole genome shotgun (WGS) entry which is preliminary data.</text>
</comment>
<dbReference type="GO" id="GO:0006457">
    <property type="term" value="P:protein folding"/>
    <property type="evidence" value="ECO:0007669"/>
    <property type="project" value="TreeGrafter"/>
</dbReference>
<feature type="compositionally biased region" description="Acidic residues" evidence="2">
    <location>
        <begin position="102"/>
        <end position="111"/>
    </location>
</feature>
<dbReference type="GO" id="GO:0009506">
    <property type="term" value="C:plasmodesma"/>
    <property type="evidence" value="ECO:0007669"/>
    <property type="project" value="TreeGrafter"/>
</dbReference>
<evidence type="ECO:0000256" key="1">
    <source>
        <dbReference type="ARBA" id="ARBA00023186"/>
    </source>
</evidence>
<organism evidence="3 4">
    <name type="scientific">Escallonia herrerae</name>
    <dbReference type="NCBI Taxonomy" id="1293975"/>
    <lineage>
        <taxon>Eukaryota</taxon>
        <taxon>Viridiplantae</taxon>
        <taxon>Streptophyta</taxon>
        <taxon>Embryophyta</taxon>
        <taxon>Tracheophyta</taxon>
        <taxon>Spermatophyta</taxon>
        <taxon>Magnoliopsida</taxon>
        <taxon>eudicotyledons</taxon>
        <taxon>Gunneridae</taxon>
        <taxon>Pentapetalae</taxon>
        <taxon>asterids</taxon>
        <taxon>campanulids</taxon>
        <taxon>Escalloniales</taxon>
        <taxon>Escalloniaceae</taxon>
        <taxon>Escallonia</taxon>
    </lineage>
</organism>
<dbReference type="AlphaFoldDB" id="A0AA88WDY2"/>
<evidence type="ECO:0000313" key="3">
    <source>
        <dbReference type="EMBL" id="KAK3024259.1"/>
    </source>
</evidence>
<proteinExistence type="predicted"/>
<dbReference type="EMBL" id="JAVXUP010000610">
    <property type="protein sequence ID" value="KAK3024259.1"/>
    <property type="molecule type" value="Genomic_DNA"/>
</dbReference>
<evidence type="ECO:0000256" key="2">
    <source>
        <dbReference type="SAM" id="MobiDB-lite"/>
    </source>
</evidence>
<protein>
    <submittedName>
        <fullName evidence="3">Uncharacterized protein</fullName>
    </submittedName>
</protein>
<keyword evidence="1" id="KW-0143">Chaperone</keyword>
<name>A0AA88WDY2_9ASTE</name>
<dbReference type="PANTHER" id="PTHR33322:SF8">
    <property type="entry name" value="BAG FAMILY MOLECULAR CHAPERONE REGULATOR 5, MITOCHONDRIAL"/>
    <property type="match status" value="1"/>
</dbReference>
<dbReference type="InterPro" id="IPR040400">
    <property type="entry name" value="BAG5/6/7/8"/>
</dbReference>
<evidence type="ECO:0000313" key="4">
    <source>
        <dbReference type="Proteomes" id="UP001188597"/>
    </source>
</evidence>
<feature type="compositionally biased region" description="Basic residues" evidence="2">
    <location>
        <begin position="177"/>
        <end position="191"/>
    </location>
</feature>
<keyword evidence="4" id="KW-1185">Reference proteome</keyword>
<feature type="region of interest" description="Disordered" evidence="2">
    <location>
        <begin position="168"/>
        <end position="206"/>
    </location>
</feature>
<dbReference type="Proteomes" id="UP001188597">
    <property type="component" value="Unassembled WGS sequence"/>
</dbReference>
<feature type="region of interest" description="Disordered" evidence="2">
    <location>
        <begin position="37"/>
        <end position="125"/>
    </location>
</feature>
<dbReference type="PANTHER" id="PTHR33322">
    <property type="entry name" value="BAG DOMAIN CONTAINING PROTEIN, EXPRESSED"/>
    <property type="match status" value="1"/>
</dbReference>
<reference evidence="3" key="1">
    <citation type="submission" date="2022-12" db="EMBL/GenBank/DDBJ databases">
        <title>Draft genome assemblies for two species of Escallonia (Escalloniales).</title>
        <authorList>
            <person name="Chanderbali A."/>
            <person name="Dervinis C."/>
            <person name="Anghel I."/>
            <person name="Soltis D."/>
            <person name="Soltis P."/>
            <person name="Zapata F."/>
        </authorList>
    </citation>
    <scope>NUCLEOTIDE SEQUENCE</scope>
    <source>
        <strain evidence="3">UCBG64.0493</strain>
        <tissue evidence="3">Leaf</tissue>
    </source>
</reference>
<feature type="compositionally biased region" description="Basic and acidic residues" evidence="2">
    <location>
        <begin position="63"/>
        <end position="77"/>
    </location>
</feature>
<feature type="compositionally biased region" description="Polar residues" evidence="2">
    <location>
        <begin position="115"/>
        <end position="125"/>
    </location>
</feature>